<evidence type="ECO:0000313" key="3">
    <source>
        <dbReference type="Proteomes" id="UP000297168"/>
    </source>
</evidence>
<gene>
    <name evidence="2" type="primary">29</name>
    <name evidence="2" type="ORF">SEA_HEATHER_29</name>
</gene>
<protein>
    <submittedName>
        <fullName evidence="2">Uncharacterized protein</fullName>
    </submittedName>
</protein>
<organism evidence="2 3">
    <name type="scientific">Streptomyces phage Heather</name>
    <dbReference type="NCBI Taxonomy" id="2562343"/>
    <lineage>
        <taxon>Viruses</taxon>
        <taxon>Duplodnaviria</taxon>
        <taxon>Heunggongvirae</taxon>
        <taxon>Uroviricota</taxon>
        <taxon>Caudoviricetes</taxon>
        <taxon>Colingsworthviridae</taxon>
        <taxon>Sebastisaurusvirus</taxon>
        <taxon>Sebastisaurusvirus heather</taxon>
    </lineage>
</organism>
<feature type="compositionally biased region" description="Basic and acidic residues" evidence="1">
    <location>
        <begin position="26"/>
        <end position="42"/>
    </location>
</feature>
<reference evidence="3" key="1">
    <citation type="submission" date="2019-03" db="EMBL/GenBank/DDBJ databases">
        <authorList>
            <person name="Goralski S.M."/>
            <person name="Markward M.L."/>
            <person name="Addai K."/>
            <person name="Agarwal S."/>
            <person name="Ahmad I.M."/>
            <person name="Alumyar Y.S."/>
            <person name="An J."/>
            <person name="Antar T.E."/>
            <person name="Antony V."/>
            <person name="Arvin L.E."/>
            <person name="Atanasoff K.E."/>
            <person name="Ati R."/>
            <person name="Batista A."/>
            <person name="Bembuh M.L."/>
            <person name="Bhardvaj T.B."/>
            <person name="Brown C.J."/>
            <person name="Butt S.T."/>
            <person name="Cahn D."/>
            <person name="Canales I.-I."/>
            <person name="Carr K."/>
            <person name="Chen K.Z."/>
            <person name="Chen M."/>
            <person name="Chigurupati S."/>
            <person name="Chou C."/>
            <person name="Chung C.S."/>
            <person name="Cole S.T."/>
            <person name="Colson C.L."/>
            <person name="Dent D.M."/>
            <person name="Djiogo E.M."/>
            <person name="Domrachev B.M."/>
            <person name="Dwivedi J."/>
            <person name="Ehsani C."/>
            <person name="Essien U.A."/>
            <person name="Fakhar A."/>
            <person name="Flood S.H."/>
            <person name="Furletti G."/>
            <person name="Gebreegziabher M."/>
            <person name="Gruver-Williams A."/>
            <person name="Guldan M.L."/>
            <person name="Gurung S."/>
            <person name="Heo K."/>
            <person name="John R.A."/>
            <person name="Kabir L."/>
            <person name="Kaira H."/>
            <person name="Kane M.S."/>
            <person name="Karanja M."/>
            <person name="Karley A.N."/>
            <person name="Kelleher J."/>
            <person name="Khan A.M."/>
            <person name="Khan A."/>
            <person name="Kharel S."/>
            <person name="Kidane M."/>
            <person name="Konanur P."/>
            <person name="Kuo N.K."/>
            <person name="Kyaw G."/>
            <person name="Lahijan N."/>
            <person name="Lamm D.N."/>
            <person name="Lance S.V."/>
            <person name="Le C."/>
            <person name="Lee C.H."/>
            <person name="Leka D."/>
            <person name="Li C."/>
            <person name="Lim S.Y."/>
            <person name="Lo J."/>
            <person name="Ludwig S."/>
            <person name="Mahaney V.M."/>
            <person name="Mangukiya A."/>
            <person name="Mani D."/>
            <person name="Mariano P."/>
            <person name="Mbaekwe U."/>
            <person name="McGowan H."/>
            <person name="McNamara A."/>
            <person name="Mebrahtu S."/>
            <person name="Mohamed A."/>
            <person name="Mohamed M.E."/>
            <person name="Muntaka F."/>
            <person name="Naqvi T."/>
            <person name="Nengel A.M."/>
            <person name="Neupane S."/>
            <person name="Nguyen J."/>
            <person name="Nguyen J."/>
            <person name="Nwoji I.C."/>
            <person name="O'Brien T."/>
            <person name="Okusolubo T.A."/>
            <person name="Paek J."/>
            <person name="Pandithakoralag H."/>
            <person name="Parsa S."/>
            <person name="Perry C."/>
            <person name="Petrie C.R."/>
            <person name="Poteshman G.A."/>
            <person name="Quiros D."/>
            <person name="Rana S."/>
            <person name="Reister J."/>
            <person name="Reyes E."/>
            <person name="Riaz H.S."/>
            <person name="Roach T.L."/>
            <person name="Saikali A."/>
            <person name="Scalsky R."/>
            <person name="Schultz J.A."/>
            <person name="Scott C.F."/>
            <person name="Sekira M.D."/>
            <person name="Shee C.S."/>
            <person name="Shultz P."/>
            <person name="Siarez J.A."/>
            <person name="Simpson A.L."/>
            <person name="Singh S."/>
            <person name="Smith F.R."/>
            <person name="Smith S.A."/>
            <person name="Sobers S."/>
            <person name="Sobowale A.O."/>
            <person name="Somoza K.A."/>
            <person name="Song M."/>
            <person name="Spence R.N."/>
            <person name="Spruill R.A."/>
            <person name="Subedi A."/>
            <person name="Taj A.B."/>
            <person name="Thomas J."/>
            <person name="Todd J.C."/>
            <person name="Tran T."/>
            <person name="Varghese J."/>
            <person name="Vartanian E."/>
            <person name="Vega A."/>
            <person name="Vong A."/>
            <person name="Wachhaus L.E."/>
            <person name="Walter A.J."/>
            <person name="Wessel M.E."/>
            <person name="Azam A.M."/>
            <person name="Blocker D."/>
            <person name="Naeem N.-U.-A."/>
            <person name="Patel R."/>
            <person name="Shakarov P."/>
            <person name="Xie C.L."/>
            <person name="Zolnerowich N."/>
            <person name="Correa-Mendez M."/>
            <person name="Fabian M."/>
            <person name="Fishbein J."/>
            <person name="Harkles L."/>
            <person name="Reger N."/>
            <person name="Saleh S."/>
            <person name="Erill I."/>
            <person name="Caruso S.M."/>
            <person name="Garlena R.A."/>
            <person name="Russell D.A."/>
            <person name="Pope W.H."/>
            <person name="Jacobs-Sera D."/>
            <person name="Hatfull G.F."/>
        </authorList>
    </citation>
    <scope>NUCLEOTIDE SEQUENCE [LARGE SCALE GENOMIC DNA]</scope>
</reference>
<name>A0A4D6E404_9CAUD</name>
<dbReference type="EMBL" id="MK686069">
    <property type="protein sequence ID" value="QBZ73399.1"/>
    <property type="molecule type" value="Genomic_DNA"/>
</dbReference>
<accession>A0A4D6E404</accession>
<feature type="region of interest" description="Disordered" evidence="1">
    <location>
        <begin position="1"/>
        <end position="45"/>
    </location>
</feature>
<proteinExistence type="predicted"/>
<keyword evidence="3" id="KW-1185">Reference proteome</keyword>
<evidence type="ECO:0000256" key="1">
    <source>
        <dbReference type="SAM" id="MobiDB-lite"/>
    </source>
</evidence>
<dbReference type="InterPro" id="IPR043991">
    <property type="entry name" value="Gp3-like"/>
</dbReference>
<evidence type="ECO:0000313" key="2">
    <source>
        <dbReference type="EMBL" id="QBZ73399.1"/>
    </source>
</evidence>
<sequence length="262" mass="28815">MTGPLPPFPQDVGERMAKQSIWAGDEENKPKERKTYSDDTVGRLHSGTTEVNEQGKTVGVALSEWRFSTGEKHVAEAVAQLFGGTPVEDEESTSENYINVFTSATKLPVILEADGIHWDMKQWINGKLKHHCDGFNFVSHPKDEKLVGTPCGCPSLFAERKAAAKDDDGPNPSITLTFKLADDPELGEFKFQTGAWTLLAVLHESEDALARIGQGGPVLAELELEPVDFVIKKGPKRGTPVSYIKPVIRVRKSYNDAIADER</sequence>
<dbReference type="Pfam" id="PF18897">
    <property type="entry name" value="Gp3-like"/>
    <property type="match status" value="1"/>
</dbReference>
<dbReference type="Proteomes" id="UP000297168">
    <property type="component" value="Segment"/>
</dbReference>